<evidence type="ECO:0000256" key="4">
    <source>
        <dbReference type="SAM" id="Phobius"/>
    </source>
</evidence>
<evidence type="ECO:0000256" key="3">
    <source>
        <dbReference type="ARBA" id="ARBA00023180"/>
    </source>
</evidence>
<feature type="transmembrane region" description="Helical" evidence="4">
    <location>
        <begin position="942"/>
        <end position="963"/>
    </location>
</feature>
<dbReference type="SMART" id="SM00241">
    <property type="entry name" value="ZP"/>
    <property type="match status" value="1"/>
</dbReference>
<gene>
    <name evidence="7" type="ORF">PECUL_23A018902</name>
</gene>
<dbReference type="Gene3D" id="2.60.40.3210">
    <property type="entry name" value="Zona pellucida, ZP-N domain"/>
    <property type="match status" value="1"/>
</dbReference>
<organism evidence="7 8">
    <name type="scientific">Pelobates cultripes</name>
    <name type="common">Western spadefoot toad</name>
    <dbReference type="NCBI Taxonomy" id="61616"/>
    <lineage>
        <taxon>Eukaryota</taxon>
        <taxon>Metazoa</taxon>
        <taxon>Chordata</taxon>
        <taxon>Craniata</taxon>
        <taxon>Vertebrata</taxon>
        <taxon>Euteleostomi</taxon>
        <taxon>Amphibia</taxon>
        <taxon>Batrachia</taxon>
        <taxon>Anura</taxon>
        <taxon>Pelobatoidea</taxon>
        <taxon>Pelobatidae</taxon>
        <taxon>Pelobates</taxon>
    </lineage>
</organism>
<feature type="chain" id="PRO_5041924458" description="ZP domain-containing protein" evidence="5">
    <location>
        <begin position="20"/>
        <end position="979"/>
    </location>
</feature>
<dbReference type="PRINTS" id="PR00023">
    <property type="entry name" value="ZPELLUCIDA"/>
</dbReference>
<reference evidence="7" key="1">
    <citation type="submission" date="2022-03" db="EMBL/GenBank/DDBJ databases">
        <authorList>
            <person name="Alioto T."/>
            <person name="Alioto T."/>
            <person name="Gomez Garrido J."/>
        </authorList>
    </citation>
    <scope>NUCLEOTIDE SEQUENCE</scope>
</reference>
<evidence type="ECO:0000256" key="1">
    <source>
        <dbReference type="ARBA" id="ARBA00022729"/>
    </source>
</evidence>
<dbReference type="InterPro" id="IPR055355">
    <property type="entry name" value="ZP-C"/>
</dbReference>
<sequence length="979" mass="110372">MPSWEVLILCLHALTTVTGSHMQGGLITFRPRGKNPDGTFAVYFKYKAAFNFQNDYEITWYCYSGDCGYEVHRTSELVEQSSYPNQWYQTEGRFVRHLYSSKPFQLSDISCCWVSNHVGASGWSLITAVDLGTRSDNAKPNSSPVTTIIPKIRVPQNCPTSFNLMANDPDGDIVQCRYGDRWAGECVTCYQHPAFNLNKESCVLSLLFSMPIGSYVFELVLEDFPRRDIYLTHTDGSVIYKYRPYVRNRRSVPKQSRWYYWTDSYTDVTSDLMTDTMDTSVTDHFTFDDETSSILENSPESNTPDSTIYDSTAVYGTTVTELISVTKESTYETMRETIDVTGVETTADWYLLQTTTDIGYVTETVSPTHDPTSTHSFITEDEQTRLDTTEIPELITAENIPKHTTRDTLLSTLENTPESSTPDIYPSTAAEDDKYDTTQSILEDTTVVTETKPVSEVLTDRFPESSYRTTAETYHTHDVTLLETTPEWHFPQTTTNIVTGSETAFTADEPSFNSLSKIPLQFIVEVTSNVGSCEYGVFRPKFISPTPNQGETLRARARTPFQLHLSAQATHDRIEDFQISGPANMTRRFTLNTRSSTTKSMIVEWTPSDSDVEDHVPFCFIAETVDGHHSEFRCVLVIVDSADLPNTALICNENTMTLIIEKSATNGLYDNHLRLNDPACLVSSNTTHHIASVEFNSCGTTVEETEHEIVFKNQITSFDSATAVISRKHQVIIPFNCSFPKESRVSAAFRAEKAVFEFTEAGFGNFTYNFQFYTDDQFTTVQTQSPLEVWLRDMLYMEIQVASSLPNVQLFVESCKATPHDNPNDPVFYNIIENGCLKDETLINFPGTRTQLRFGIEAFAFIGDYEEVYVSCTVILCKLGDPNTRCAQGCTSKSSETNAHRRRRSLTSESLQHFISQGPLRMKRQSPNQDSDGKVELNVNSLVVSLSGVVVVALVAVTINMSMRKARMTKYEKLPTEEL</sequence>
<dbReference type="InterPro" id="IPR055356">
    <property type="entry name" value="ZP-N"/>
</dbReference>
<evidence type="ECO:0000256" key="5">
    <source>
        <dbReference type="SAM" id="SignalP"/>
    </source>
</evidence>
<proteinExistence type="predicted"/>
<keyword evidence="1 5" id="KW-0732">Signal</keyword>
<feature type="signal peptide" evidence="5">
    <location>
        <begin position="1"/>
        <end position="19"/>
    </location>
</feature>
<dbReference type="Gene3D" id="2.60.40.4100">
    <property type="entry name" value="Zona pellucida, ZP-C domain"/>
    <property type="match status" value="1"/>
</dbReference>
<name>A0AAD1TJD0_PELCU</name>
<evidence type="ECO:0000256" key="2">
    <source>
        <dbReference type="ARBA" id="ARBA00023157"/>
    </source>
</evidence>
<accession>A0AAD1TJD0</accession>
<keyword evidence="4" id="KW-0472">Membrane</keyword>
<feature type="domain" description="ZP" evidence="6">
    <location>
        <begin position="650"/>
        <end position="893"/>
    </location>
</feature>
<dbReference type="Proteomes" id="UP001295444">
    <property type="component" value="Chromosome 12"/>
</dbReference>
<dbReference type="PANTHER" id="PTHR14002:SF59">
    <property type="entry name" value="CUB AND ZONA PELLUCIDA-LIKE DOMAIN-CONTAINING PROTEIN 1-RELATED"/>
    <property type="match status" value="1"/>
</dbReference>
<keyword evidence="3" id="KW-0325">Glycoprotein</keyword>
<evidence type="ECO:0000313" key="8">
    <source>
        <dbReference type="Proteomes" id="UP001295444"/>
    </source>
</evidence>
<dbReference type="InterPro" id="IPR048290">
    <property type="entry name" value="ZP_chr"/>
</dbReference>
<dbReference type="AlphaFoldDB" id="A0AAD1TJD0"/>
<dbReference type="EMBL" id="OW240923">
    <property type="protein sequence ID" value="CAH2326039.1"/>
    <property type="molecule type" value="Genomic_DNA"/>
</dbReference>
<dbReference type="InterPro" id="IPR001507">
    <property type="entry name" value="ZP_dom"/>
</dbReference>
<keyword evidence="8" id="KW-1185">Reference proteome</keyword>
<evidence type="ECO:0000259" key="6">
    <source>
        <dbReference type="PROSITE" id="PS51034"/>
    </source>
</evidence>
<keyword evidence="4" id="KW-0812">Transmembrane</keyword>
<dbReference type="PROSITE" id="PS51034">
    <property type="entry name" value="ZP_2"/>
    <property type="match status" value="1"/>
</dbReference>
<dbReference type="InterPro" id="IPR042235">
    <property type="entry name" value="ZP-C_dom"/>
</dbReference>
<keyword evidence="2" id="KW-1015">Disulfide bond</keyword>
<protein>
    <recommendedName>
        <fullName evidence="6">ZP domain-containing protein</fullName>
    </recommendedName>
</protein>
<evidence type="ECO:0000313" key="7">
    <source>
        <dbReference type="EMBL" id="CAH2326039.1"/>
    </source>
</evidence>
<dbReference type="Pfam" id="PF00100">
    <property type="entry name" value="Zona_pellucida"/>
    <property type="match status" value="1"/>
</dbReference>
<dbReference type="PANTHER" id="PTHR14002">
    <property type="entry name" value="ENDOGLIN/TGF-BETA RECEPTOR TYPE III"/>
    <property type="match status" value="1"/>
</dbReference>
<keyword evidence="4" id="KW-1133">Transmembrane helix</keyword>
<dbReference type="Pfam" id="PF23344">
    <property type="entry name" value="ZP-N"/>
    <property type="match status" value="1"/>
</dbReference>